<evidence type="ECO:0000313" key="4">
    <source>
        <dbReference type="Proteomes" id="UP000277212"/>
    </source>
</evidence>
<name>A0A3M2SKI4_9HYPO</name>
<proteinExistence type="predicted"/>
<gene>
    <name evidence="3" type="ORF">CDV36_002267</name>
</gene>
<evidence type="ECO:0000313" key="3">
    <source>
        <dbReference type="EMBL" id="RMJ18063.1"/>
    </source>
</evidence>
<dbReference type="InterPro" id="IPR056884">
    <property type="entry name" value="NPHP3-like_N"/>
</dbReference>
<dbReference type="EMBL" id="NKUJ01000023">
    <property type="protein sequence ID" value="RMJ18063.1"/>
    <property type="molecule type" value="Genomic_DNA"/>
</dbReference>
<protein>
    <recommendedName>
        <fullName evidence="2">Nephrocystin 3-like N-terminal domain-containing protein</fullName>
    </recommendedName>
</protein>
<evidence type="ECO:0000256" key="1">
    <source>
        <dbReference type="ARBA" id="ARBA00022737"/>
    </source>
</evidence>
<dbReference type="OrthoDB" id="195446at2759"/>
<dbReference type="Gene3D" id="3.40.50.300">
    <property type="entry name" value="P-loop containing nucleotide triphosphate hydrolases"/>
    <property type="match status" value="1"/>
</dbReference>
<accession>A0A3M2SKI4</accession>
<dbReference type="Pfam" id="PF24883">
    <property type="entry name" value="NPHP3_N"/>
    <property type="match status" value="1"/>
</dbReference>
<organism evidence="3 4">
    <name type="scientific">Fusarium kuroshium</name>
    <dbReference type="NCBI Taxonomy" id="2010991"/>
    <lineage>
        <taxon>Eukaryota</taxon>
        <taxon>Fungi</taxon>
        <taxon>Dikarya</taxon>
        <taxon>Ascomycota</taxon>
        <taxon>Pezizomycotina</taxon>
        <taxon>Sordariomycetes</taxon>
        <taxon>Hypocreomycetidae</taxon>
        <taxon>Hypocreales</taxon>
        <taxon>Nectriaceae</taxon>
        <taxon>Fusarium</taxon>
        <taxon>Fusarium solani species complex</taxon>
    </lineage>
</organism>
<dbReference type="SUPFAM" id="SSF52540">
    <property type="entry name" value="P-loop containing nucleoside triphosphate hydrolases"/>
    <property type="match status" value="1"/>
</dbReference>
<keyword evidence="1" id="KW-0677">Repeat</keyword>
<comment type="caution">
    <text evidence="3">The sequence shown here is derived from an EMBL/GenBank/DDBJ whole genome shotgun (WGS) entry which is preliminary data.</text>
</comment>
<keyword evidence="4" id="KW-1185">Reference proteome</keyword>
<dbReference type="PANTHER" id="PTHR10039:SF15">
    <property type="entry name" value="NACHT DOMAIN-CONTAINING PROTEIN"/>
    <property type="match status" value="1"/>
</dbReference>
<evidence type="ECO:0000259" key="2">
    <source>
        <dbReference type="Pfam" id="PF24883"/>
    </source>
</evidence>
<sequence>MKRARQEFEQPLNDARSEAGEALAKYENGSIPERQGRGHAVHQFTANDGAKVEVGDHYTINNYTNKPSNKVSKEQIMGWMKCTDFTTVYKQRHLPTLFPNVGEEPLKSDEFKHWYDGTKKWLWCHGMPGVGKSALATIIIRHILQIRKEMAPERNIGLAYFYCDYANKEQSALDYVGALLCQLISLSDEVSPEVATLYNDHKPGSSPSCPLLEGFELALGTEVGRFDSVYIIVDALDECRDDDEGDSHSCTKARVLETFGKLGEKVHLLFTSREGHPPTSLMDTGVPIATMKVTATDQDIRTYVRAQIKRRESLKHYTDSRLRKKIEIVITRKAAGM</sequence>
<dbReference type="Proteomes" id="UP000277212">
    <property type="component" value="Unassembled WGS sequence"/>
</dbReference>
<dbReference type="PANTHER" id="PTHR10039">
    <property type="entry name" value="AMELOGENIN"/>
    <property type="match status" value="1"/>
</dbReference>
<dbReference type="STRING" id="2010991.A0A3M2SKI4"/>
<reference evidence="3 4" key="1">
    <citation type="submission" date="2017-06" db="EMBL/GenBank/DDBJ databases">
        <title>Comparative genomic analysis of Ambrosia Fusariam Clade fungi.</title>
        <authorList>
            <person name="Stajich J.E."/>
            <person name="Carrillo J."/>
            <person name="Kijimoto T."/>
            <person name="Eskalen A."/>
            <person name="O'Donnell K."/>
            <person name="Kasson M."/>
        </authorList>
    </citation>
    <scope>NUCLEOTIDE SEQUENCE [LARGE SCALE GENOMIC DNA]</scope>
    <source>
        <strain evidence="3">UCR3666</strain>
    </source>
</reference>
<dbReference type="InterPro" id="IPR027417">
    <property type="entry name" value="P-loop_NTPase"/>
</dbReference>
<dbReference type="AlphaFoldDB" id="A0A3M2SKI4"/>
<feature type="domain" description="Nephrocystin 3-like N-terminal" evidence="2">
    <location>
        <begin position="102"/>
        <end position="273"/>
    </location>
</feature>